<dbReference type="InterPro" id="IPR002109">
    <property type="entry name" value="Glutaredoxin"/>
</dbReference>
<dbReference type="Proteomes" id="UP000809829">
    <property type="component" value="Unassembled WGS sequence"/>
</dbReference>
<dbReference type="Gene3D" id="3.40.30.10">
    <property type="entry name" value="Glutaredoxin"/>
    <property type="match status" value="1"/>
</dbReference>
<dbReference type="RefSeq" id="WP_205182528.1">
    <property type="nucleotide sequence ID" value="NZ_JAFBFC010000001.1"/>
</dbReference>
<evidence type="ECO:0000313" key="3">
    <source>
        <dbReference type="Proteomes" id="UP000809829"/>
    </source>
</evidence>
<comment type="caution">
    <text evidence="2">The sequence shown here is derived from an EMBL/GenBank/DDBJ whole genome shotgun (WGS) entry which is preliminary data.</text>
</comment>
<dbReference type="SUPFAM" id="SSF52833">
    <property type="entry name" value="Thioredoxin-like"/>
    <property type="match status" value="1"/>
</dbReference>
<dbReference type="InterPro" id="IPR036249">
    <property type="entry name" value="Thioredoxin-like_sf"/>
</dbReference>
<sequence length="82" mass="9546">MKPVLYIIDGCHNCFEVRRHLVKEEIQFDEINLLHNRQAAKELKRKAGEITAPVFIQGNIIIKDLNILQVKKTSYGNNRINM</sequence>
<dbReference type="EMBL" id="JAFBFC010000001">
    <property type="protein sequence ID" value="MBM7701302.1"/>
    <property type="molecule type" value="Genomic_DNA"/>
</dbReference>
<evidence type="ECO:0000259" key="1">
    <source>
        <dbReference type="Pfam" id="PF00462"/>
    </source>
</evidence>
<accession>A0ABS2QQJ7</accession>
<reference evidence="2 3" key="1">
    <citation type="submission" date="2021-01" db="EMBL/GenBank/DDBJ databases">
        <title>Genomic Encyclopedia of Type Strains, Phase IV (KMG-IV): sequencing the most valuable type-strain genomes for metagenomic binning, comparative biology and taxonomic classification.</title>
        <authorList>
            <person name="Goeker M."/>
        </authorList>
    </citation>
    <scope>NUCLEOTIDE SEQUENCE [LARGE SCALE GENOMIC DNA]</scope>
    <source>
        <strain evidence="2 3">DSM 104297</strain>
    </source>
</reference>
<keyword evidence="3" id="KW-1185">Reference proteome</keyword>
<proteinExistence type="predicted"/>
<feature type="domain" description="Glutaredoxin" evidence="1">
    <location>
        <begin position="4"/>
        <end position="59"/>
    </location>
</feature>
<name>A0ABS2QQJ7_9BACI</name>
<evidence type="ECO:0000313" key="2">
    <source>
        <dbReference type="EMBL" id="MBM7701302.1"/>
    </source>
</evidence>
<organism evidence="2 3">
    <name type="scientific">Priestia iocasae</name>
    <dbReference type="NCBI Taxonomy" id="2291674"/>
    <lineage>
        <taxon>Bacteria</taxon>
        <taxon>Bacillati</taxon>
        <taxon>Bacillota</taxon>
        <taxon>Bacilli</taxon>
        <taxon>Bacillales</taxon>
        <taxon>Bacillaceae</taxon>
        <taxon>Priestia</taxon>
    </lineage>
</organism>
<gene>
    <name evidence="2" type="ORF">JOC83_000128</name>
</gene>
<dbReference type="Pfam" id="PF00462">
    <property type="entry name" value="Glutaredoxin"/>
    <property type="match status" value="1"/>
</dbReference>
<protein>
    <submittedName>
        <fullName evidence="2">Glutaredoxin</fullName>
    </submittedName>
</protein>